<name>A0A2N8SL80_STUST</name>
<dbReference type="GO" id="GO:0016787">
    <property type="term" value="F:hydrolase activity"/>
    <property type="evidence" value="ECO:0007669"/>
    <property type="project" value="UniProtKB-KW"/>
</dbReference>
<dbReference type="Proteomes" id="UP000235897">
    <property type="component" value="Unassembled WGS sequence"/>
</dbReference>
<feature type="domain" description="AB hydrolase-1" evidence="1">
    <location>
        <begin position="4"/>
        <end position="234"/>
    </location>
</feature>
<comment type="caution">
    <text evidence="2">The sequence shown here is derived from an EMBL/GenBank/DDBJ whole genome shotgun (WGS) entry which is preliminary data.</text>
</comment>
<evidence type="ECO:0000259" key="1">
    <source>
        <dbReference type="Pfam" id="PF12697"/>
    </source>
</evidence>
<dbReference type="Gene3D" id="3.40.50.1820">
    <property type="entry name" value="alpha/beta hydrolase"/>
    <property type="match status" value="1"/>
</dbReference>
<dbReference type="EMBL" id="POUW01000010">
    <property type="protein sequence ID" value="PNG03247.1"/>
    <property type="molecule type" value="Genomic_DNA"/>
</dbReference>
<accession>A0A2N8SL80</accession>
<dbReference type="Pfam" id="PF12697">
    <property type="entry name" value="Abhydrolase_6"/>
    <property type="match status" value="1"/>
</dbReference>
<gene>
    <name evidence="2" type="ORF">CXL00_20915</name>
</gene>
<sequence>MTDLVLLHGGQHGSWCWKFFVDAVKQREALFERVICLDMPGCGTKRGRDVTTLTLGDIVKELNDELRAANVRDAVLLGHSIAGVLLPMMVIEDQSLYSRLVYLATAVPAEGQSIMQLLGSSLHGQNSEEVGWPLDPVTTAPVDMQKAMFGADMSDAQLTWLLGEAAADVTPPAVATQPAARNGYKNNVPSVYILTSRDGILPPEWQRKFAERLGCEHLIEIDTPHEPFVTNPELLGATLANWMTSRQS</sequence>
<dbReference type="AlphaFoldDB" id="A0A2N8SL80"/>
<dbReference type="RefSeq" id="WP_021207944.1">
    <property type="nucleotide sequence ID" value="NZ_JAMOIG010000010.1"/>
</dbReference>
<reference evidence="2 3" key="1">
    <citation type="submission" date="2018-01" db="EMBL/GenBank/DDBJ databases">
        <title>Denitrification phenotypes of diverse strains of Pseudomonas stutzeri.</title>
        <authorList>
            <person name="Milligan D.A."/>
            <person name="Bergaust L."/>
            <person name="Bakken L.R."/>
            <person name="Frostegard A."/>
        </authorList>
    </citation>
    <scope>NUCLEOTIDE SEQUENCE [LARGE SCALE GENOMIC DNA]</scope>
    <source>
        <strain evidence="2 3">28a3</strain>
    </source>
</reference>
<dbReference type="OrthoDB" id="9773549at2"/>
<protein>
    <submittedName>
        <fullName evidence="2">Alpha/beta hydrolase</fullName>
    </submittedName>
</protein>
<evidence type="ECO:0000313" key="2">
    <source>
        <dbReference type="EMBL" id="PNG03247.1"/>
    </source>
</evidence>
<dbReference type="InterPro" id="IPR000073">
    <property type="entry name" value="AB_hydrolase_1"/>
</dbReference>
<dbReference type="SUPFAM" id="SSF53474">
    <property type="entry name" value="alpha/beta-Hydrolases"/>
    <property type="match status" value="1"/>
</dbReference>
<organism evidence="2 3">
    <name type="scientific">Stutzerimonas stutzeri</name>
    <name type="common">Pseudomonas stutzeri</name>
    <dbReference type="NCBI Taxonomy" id="316"/>
    <lineage>
        <taxon>Bacteria</taxon>
        <taxon>Pseudomonadati</taxon>
        <taxon>Pseudomonadota</taxon>
        <taxon>Gammaproteobacteria</taxon>
        <taxon>Pseudomonadales</taxon>
        <taxon>Pseudomonadaceae</taxon>
        <taxon>Stutzerimonas</taxon>
    </lineage>
</organism>
<dbReference type="PANTHER" id="PTHR37017">
    <property type="entry name" value="AB HYDROLASE-1 DOMAIN-CONTAINING PROTEIN-RELATED"/>
    <property type="match status" value="1"/>
</dbReference>
<dbReference type="InterPro" id="IPR052897">
    <property type="entry name" value="Sec-Metab_Biosynth_Hydrolase"/>
</dbReference>
<dbReference type="PANTHER" id="PTHR37017:SF11">
    <property type="entry name" value="ESTERASE_LIPASE_THIOESTERASE DOMAIN-CONTAINING PROTEIN"/>
    <property type="match status" value="1"/>
</dbReference>
<proteinExistence type="predicted"/>
<evidence type="ECO:0000313" key="3">
    <source>
        <dbReference type="Proteomes" id="UP000235897"/>
    </source>
</evidence>
<dbReference type="InterPro" id="IPR029058">
    <property type="entry name" value="AB_hydrolase_fold"/>
</dbReference>
<keyword evidence="2" id="KW-0378">Hydrolase</keyword>